<feature type="active site" evidence="4">
    <location>
        <position position="172"/>
    </location>
</feature>
<dbReference type="SUPFAM" id="SSF55120">
    <property type="entry name" value="Pseudouridine synthase"/>
    <property type="match status" value="1"/>
</dbReference>
<dbReference type="InterPro" id="IPR020103">
    <property type="entry name" value="PsdUridine_synth_cat_dom_sf"/>
</dbReference>
<comment type="similarity">
    <text evidence="1 6">Belongs to the pseudouridine synthase RluA family.</text>
</comment>
<name>A0A5C8P1I0_9BURK</name>
<keyword evidence="10" id="KW-1185">Reference proteome</keyword>
<dbReference type="InterPro" id="IPR050188">
    <property type="entry name" value="RluA_PseudoU_synthase"/>
</dbReference>
<evidence type="ECO:0000256" key="7">
    <source>
        <dbReference type="SAM" id="MobiDB-lite"/>
    </source>
</evidence>
<feature type="region of interest" description="Disordered" evidence="7">
    <location>
        <begin position="344"/>
        <end position="363"/>
    </location>
</feature>
<evidence type="ECO:0000256" key="1">
    <source>
        <dbReference type="ARBA" id="ARBA00010876"/>
    </source>
</evidence>
<evidence type="ECO:0000256" key="3">
    <source>
        <dbReference type="ARBA" id="ARBA00036882"/>
    </source>
</evidence>
<dbReference type="GO" id="GO:0003723">
    <property type="term" value="F:RNA binding"/>
    <property type="evidence" value="ECO:0007669"/>
    <property type="project" value="UniProtKB-KW"/>
</dbReference>
<evidence type="ECO:0000259" key="8">
    <source>
        <dbReference type="Pfam" id="PF00849"/>
    </source>
</evidence>
<dbReference type="InterPro" id="IPR006145">
    <property type="entry name" value="PsdUridine_synth_RsuA/RluA"/>
</dbReference>
<dbReference type="Gene3D" id="3.10.290.10">
    <property type="entry name" value="RNA-binding S4 domain"/>
    <property type="match status" value="1"/>
</dbReference>
<dbReference type="NCBIfam" id="TIGR00005">
    <property type="entry name" value="rluA_subfam"/>
    <property type="match status" value="1"/>
</dbReference>
<dbReference type="EC" id="5.4.99.-" evidence="6"/>
<feature type="domain" description="Pseudouridine synthase RsuA/RluA-like" evidence="8">
    <location>
        <begin position="126"/>
        <end position="281"/>
    </location>
</feature>
<sequence>MTTIIAKAGDLPCPAADDFEAEADPVATELGQVVLEASGGRGERLDRFLAAALPARLPAEQAGLSRTRIQRWIALGAVRCDGRVLPASARLGGFETLVVEPQPREADTAFVAEPVPLAIAWRDATLLVVDKLAGLVVHPAAGNWRGTMLNGLLHLDPALAALPRAGIVHRLDKDTSGLLVVARTEAAMAALASQLADRSMGRRYLAVVLGAPPASGTVDAPIGRDARARVRMAVVPPVRGRPARTHFRTLARGNLDGRPVALLECRLETGRTHQIRVHLAHAAFPLVGDTLYGGPALGGFARQALHAWRLSLEHPVERRRRAWASPLPADLAELLARSGIPASALPPAARAGEAGPDDTSDDT</sequence>
<evidence type="ECO:0000256" key="5">
    <source>
        <dbReference type="PROSITE-ProRule" id="PRU00182"/>
    </source>
</evidence>
<accession>A0A5C8P1I0</accession>
<dbReference type="GO" id="GO:0160140">
    <property type="term" value="F:23S rRNA pseudouridine(1911/1915/1917) synthase activity"/>
    <property type="evidence" value="ECO:0007669"/>
    <property type="project" value="UniProtKB-EC"/>
</dbReference>
<evidence type="ECO:0000313" key="10">
    <source>
        <dbReference type="Proteomes" id="UP000321548"/>
    </source>
</evidence>
<dbReference type="PANTHER" id="PTHR21600:SF44">
    <property type="entry name" value="RIBOSOMAL LARGE SUBUNIT PSEUDOURIDINE SYNTHASE D"/>
    <property type="match status" value="1"/>
</dbReference>
<reference evidence="9 10" key="1">
    <citation type="submission" date="2019-06" db="EMBL/GenBank/DDBJ databases">
        <title>Quisquiliibacterium sp. nov., isolated from a maize field.</title>
        <authorList>
            <person name="Lin S.-Y."/>
            <person name="Tsai C.-F."/>
            <person name="Young C.-C."/>
        </authorList>
    </citation>
    <scope>NUCLEOTIDE SEQUENCE [LARGE SCALE GENOMIC DNA]</scope>
    <source>
        <strain evidence="9 10">CC-CFT501</strain>
    </source>
</reference>
<comment type="catalytic activity">
    <reaction evidence="3">
        <text>uridine(1911/1915/1917) in 23S rRNA = pseudouridine(1911/1915/1917) in 23S rRNA</text>
        <dbReference type="Rhea" id="RHEA:42524"/>
        <dbReference type="Rhea" id="RHEA-COMP:10097"/>
        <dbReference type="Rhea" id="RHEA-COMP:10098"/>
        <dbReference type="ChEBI" id="CHEBI:65314"/>
        <dbReference type="ChEBI" id="CHEBI:65315"/>
        <dbReference type="EC" id="5.4.99.23"/>
    </reaction>
</comment>
<dbReference type="InterPro" id="IPR036986">
    <property type="entry name" value="S4_RNA-bd_sf"/>
</dbReference>
<gene>
    <name evidence="9" type="ORF">FHP08_06310</name>
</gene>
<dbReference type="AlphaFoldDB" id="A0A5C8P1I0"/>
<dbReference type="PANTHER" id="PTHR21600">
    <property type="entry name" value="MITOCHONDRIAL RNA PSEUDOURIDINE SYNTHASE"/>
    <property type="match status" value="1"/>
</dbReference>
<dbReference type="EMBL" id="VDUY01000002">
    <property type="protein sequence ID" value="TXL67218.1"/>
    <property type="molecule type" value="Genomic_DNA"/>
</dbReference>
<keyword evidence="2 6" id="KW-0413">Isomerase</keyword>
<dbReference type="InterPro" id="IPR006225">
    <property type="entry name" value="PsdUridine_synth_RluC/D"/>
</dbReference>
<keyword evidence="5" id="KW-0694">RNA-binding</keyword>
<dbReference type="Proteomes" id="UP000321548">
    <property type="component" value="Unassembled WGS sequence"/>
</dbReference>
<dbReference type="Pfam" id="PF00849">
    <property type="entry name" value="PseudoU_synth_2"/>
    <property type="match status" value="1"/>
</dbReference>
<comment type="caution">
    <text evidence="9">The sequence shown here is derived from an EMBL/GenBank/DDBJ whole genome shotgun (WGS) entry which is preliminary data.</text>
</comment>
<organism evidence="9 10">
    <name type="scientific">Zeimonas arvi</name>
    <dbReference type="NCBI Taxonomy" id="2498847"/>
    <lineage>
        <taxon>Bacteria</taxon>
        <taxon>Pseudomonadati</taxon>
        <taxon>Pseudomonadota</taxon>
        <taxon>Betaproteobacteria</taxon>
        <taxon>Burkholderiales</taxon>
        <taxon>Burkholderiaceae</taxon>
        <taxon>Zeimonas</taxon>
    </lineage>
</organism>
<dbReference type="InterPro" id="IPR006224">
    <property type="entry name" value="PsdUridine_synth_RluA-like_CS"/>
</dbReference>
<evidence type="ECO:0000313" key="9">
    <source>
        <dbReference type="EMBL" id="TXL67218.1"/>
    </source>
</evidence>
<dbReference type="PROSITE" id="PS50889">
    <property type="entry name" value="S4"/>
    <property type="match status" value="1"/>
</dbReference>
<dbReference type="RefSeq" id="WP_147703467.1">
    <property type="nucleotide sequence ID" value="NZ_VDUY01000002.1"/>
</dbReference>
<comment type="catalytic activity">
    <reaction evidence="6">
        <text>a uridine in RNA = a pseudouridine in RNA</text>
        <dbReference type="Rhea" id="RHEA:48348"/>
        <dbReference type="Rhea" id="RHEA-COMP:12068"/>
        <dbReference type="Rhea" id="RHEA-COMP:12069"/>
        <dbReference type="ChEBI" id="CHEBI:65314"/>
        <dbReference type="ChEBI" id="CHEBI:65315"/>
    </reaction>
</comment>
<dbReference type="PROSITE" id="PS01129">
    <property type="entry name" value="PSI_RLU"/>
    <property type="match status" value="1"/>
</dbReference>
<dbReference type="Gene3D" id="3.30.2350.10">
    <property type="entry name" value="Pseudouridine synthase"/>
    <property type="match status" value="1"/>
</dbReference>
<evidence type="ECO:0000256" key="6">
    <source>
        <dbReference type="RuleBase" id="RU362028"/>
    </source>
</evidence>
<comment type="function">
    <text evidence="6">Responsible for synthesis of pseudouridine from uracil.</text>
</comment>
<evidence type="ECO:0000256" key="2">
    <source>
        <dbReference type="ARBA" id="ARBA00023235"/>
    </source>
</evidence>
<dbReference type="OrthoDB" id="9785808at2"/>
<dbReference type="CDD" id="cd02869">
    <property type="entry name" value="PseudoU_synth_RluA_like"/>
    <property type="match status" value="1"/>
</dbReference>
<dbReference type="GO" id="GO:0000455">
    <property type="term" value="P:enzyme-directed rRNA pseudouridine synthesis"/>
    <property type="evidence" value="ECO:0007669"/>
    <property type="project" value="TreeGrafter"/>
</dbReference>
<proteinExistence type="inferred from homology"/>
<protein>
    <recommendedName>
        <fullName evidence="6">Pseudouridine synthase</fullName>
        <ecNumber evidence="6">5.4.99.-</ecNumber>
    </recommendedName>
</protein>
<evidence type="ECO:0000256" key="4">
    <source>
        <dbReference type="PIRSR" id="PIRSR606225-1"/>
    </source>
</evidence>